<feature type="non-terminal residue" evidence="1">
    <location>
        <position position="1"/>
    </location>
</feature>
<gene>
    <name evidence="1" type="ORF">S01H1_06536</name>
</gene>
<dbReference type="AlphaFoldDB" id="X0SLD6"/>
<evidence type="ECO:0000313" key="1">
    <source>
        <dbReference type="EMBL" id="GAF81839.1"/>
    </source>
</evidence>
<reference evidence="1" key="1">
    <citation type="journal article" date="2014" name="Front. Microbiol.">
        <title>High frequency of phylogenetically diverse reductive dehalogenase-homologous genes in deep subseafloor sedimentary metagenomes.</title>
        <authorList>
            <person name="Kawai M."/>
            <person name="Futagami T."/>
            <person name="Toyoda A."/>
            <person name="Takaki Y."/>
            <person name="Nishi S."/>
            <person name="Hori S."/>
            <person name="Arai W."/>
            <person name="Tsubouchi T."/>
            <person name="Morono Y."/>
            <person name="Uchiyama I."/>
            <person name="Ito T."/>
            <person name="Fujiyama A."/>
            <person name="Inagaki F."/>
            <person name="Takami H."/>
        </authorList>
    </citation>
    <scope>NUCLEOTIDE SEQUENCE</scope>
    <source>
        <strain evidence="1">Expedition CK06-06</strain>
    </source>
</reference>
<proteinExistence type="predicted"/>
<sequence length="196" mass="20497">GIVQFALTSTDTMNGADDNATLVLGTNVPGGLPHMEWDDLYICDSLGSKNNDFLGDKQSALLLPNGNGTTSGLTGQDADSTDNYLNVDETDPDGDTTYNEGVTTEKDTYDYEDLPADTKSVTAIGVQLLGKKVDAGAPDLIAVVRSGTTEEDSAAVGMTTDYTVGTQQIFEDDPDAGPGDWDETSVNAMEAGAKVV</sequence>
<comment type="caution">
    <text evidence="1">The sequence shown here is derived from an EMBL/GenBank/DDBJ whole genome shotgun (WGS) entry which is preliminary data.</text>
</comment>
<name>X0SLD6_9ZZZZ</name>
<dbReference type="EMBL" id="BARS01003370">
    <property type="protein sequence ID" value="GAF81839.1"/>
    <property type="molecule type" value="Genomic_DNA"/>
</dbReference>
<organism evidence="1">
    <name type="scientific">marine sediment metagenome</name>
    <dbReference type="NCBI Taxonomy" id="412755"/>
    <lineage>
        <taxon>unclassified sequences</taxon>
        <taxon>metagenomes</taxon>
        <taxon>ecological metagenomes</taxon>
    </lineage>
</organism>
<accession>X0SLD6</accession>
<protein>
    <submittedName>
        <fullName evidence="1">Uncharacterized protein</fullName>
    </submittedName>
</protein>